<gene>
    <name evidence="1" type="ORF">FISHEDRAFT_75530</name>
</gene>
<organism evidence="1 2">
    <name type="scientific">Fistulina hepatica ATCC 64428</name>
    <dbReference type="NCBI Taxonomy" id="1128425"/>
    <lineage>
        <taxon>Eukaryota</taxon>
        <taxon>Fungi</taxon>
        <taxon>Dikarya</taxon>
        <taxon>Basidiomycota</taxon>
        <taxon>Agaricomycotina</taxon>
        <taxon>Agaricomycetes</taxon>
        <taxon>Agaricomycetidae</taxon>
        <taxon>Agaricales</taxon>
        <taxon>Fistulinaceae</taxon>
        <taxon>Fistulina</taxon>
    </lineage>
</organism>
<accession>A0A0D7A802</accession>
<dbReference type="Proteomes" id="UP000054144">
    <property type="component" value="Unassembled WGS sequence"/>
</dbReference>
<keyword evidence="2" id="KW-1185">Reference proteome</keyword>
<dbReference type="AlphaFoldDB" id="A0A0D7A802"/>
<protein>
    <submittedName>
        <fullName evidence="1">Uncharacterized protein</fullName>
    </submittedName>
</protein>
<proteinExistence type="predicted"/>
<evidence type="ECO:0000313" key="1">
    <source>
        <dbReference type="EMBL" id="KIY46504.1"/>
    </source>
</evidence>
<reference evidence="1 2" key="1">
    <citation type="journal article" date="2015" name="Fungal Genet. Biol.">
        <title>Evolution of novel wood decay mechanisms in Agaricales revealed by the genome sequences of Fistulina hepatica and Cylindrobasidium torrendii.</title>
        <authorList>
            <person name="Floudas D."/>
            <person name="Held B.W."/>
            <person name="Riley R."/>
            <person name="Nagy L.G."/>
            <person name="Koehler G."/>
            <person name="Ransdell A.S."/>
            <person name="Younus H."/>
            <person name="Chow J."/>
            <person name="Chiniquy J."/>
            <person name="Lipzen A."/>
            <person name="Tritt A."/>
            <person name="Sun H."/>
            <person name="Haridas S."/>
            <person name="LaButti K."/>
            <person name="Ohm R.A."/>
            <person name="Kues U."/>
            <person name="Blanchette R.A."/>
            <person name="Grigoriev I.V."/>
            <person name="Minto R.E."/>
            <person name="Hibbett D.S."/>
        </authorList>
    </citation>
    <scope>NUCLEOTIDE SEQUENCE [LARGE SCALE GENOMIC DNA]</scope>
    <source>
        <strain evidence="1 2">ATCC 64428</strain>
    </source>
</reference>
<dbReference type="EMBL" id="KN882028">
    <property type="protein sequence ID" value="KIY46504.1"/>
    <property type="molecule type" value="Genomic_DNA"/>
</dbReference>
<sequence>MTQANRMPPLNVGTQARLSFDVSTETPAQIESNDQFGNPTGLYLKRGSTVRVVQTKSRATSSTQPTLENTMYKIVGICEWQCDQLIRIPQMISAVELSTNKSRYTPPQEIMGKGEPVFLTKVYNTTKGTFGPGTSAQVYSGPFSRTDINRQPLSGTHPRAMCYKLDVVMPASKRFRTELAAAVYVSHNELAF</sequence>
<name>A0A0D7A802_9AGAR</name>
<evidence type="ECO:0000313" key="2">
    <source>
        <dbReference type="Proteomes" id="UP000054144"/>
    </source>
</evidence>